<feature type="compositionally biased region" description="Basic and acidic residues" evidence="1">
    <location>
        <begin position="173"/>
        <end position="192"/>
    </location>
</feature>
<evidence type="ECO:0000313" key="2">
    <source>
        <dbReference type="EMBL" id="CAG9855703.1"/>
    </source>
</evidence>
<protein>
    <submittedName>
        <fullName evidence="2">Uncharacterized protein</fullName>
    </submittedName>
</protein>
<gene>
    <name evidence="2" type="ORF">PHYEVI_LOCUS2149</name>
</gene>
<evidence type="ECO:0000256" key="1">
    <source>
        <dbReference type="SAM" id="MobiDB-lite"/>
    </source>
</evidence>
<name>A0A9N9TKN2_PHYSR</name>
<feature type="region of interest" description="Disordered" evidence="1">
    <location>
        <begin position="72"/>
        <end position="100"/>
    </location>
</feature>
<evidence type="ECO:0000313" key="3">
    <source>
        <dbReference type="Proteomes" id="UP001153712"/>
    </source>
</evidence>
<reference evidence="2" key="1">
    <citation type="submission" date="2022-01" db="EMBL/GenBank/DDBJ databases">
        <authorList>
            <person name="King R."/>
        </authorList>
    </citation>
    <scope>NUCLEOTIDE SEQUENCE</scope>
</reference>
<dbReference type="EMBL" id="OU900104">
    <property type="protein sequence ID" value="CAG9855703.1"/>
    <property type="molecule type" value="Genomic_DNA"/>
</dbReference>
<dbReference type="Proteomes" id="UP001153712">
    <property type="component" value="Chromosome 11"/>
</dbReference>
<dbReference type="AlphaFoldDB" id="A0A9N9TKN2"/>
<organism evidence="2 3">
    <name type="scientific">Phyllotreta striolata</name>
    <name type="common">Striped flea beetle</name>
    <name type="synonym">Crioceris striolata</name>
    <dbReference type="NCBI Taxonomy" id="444603"/>
    <lineage>
        <taxon>Eukaryota</taxon>
        <taxon>Metazoa</taxon>
        <taxon>Ecdysozoa</taxon>
        <taxon>Arthropoda</taxon>
        <taxon>Hexapoda</taxon>
        <taxon>Insecta</taxon>
        <taxon>Pterygota</taxon>
        <taxon>Neoptera</taxon>
        <taxon>Endopterygota</taxon>
        <taxon>Coleoptera</taxon>
        <taxon>Polyphaga</taxon>
        <taxon>Cucujiformia</taxon>
        <taxon>Chrysomeloidea</taxon>
        <taxon>Chrysomelidae</taxon>
        <taxon>Galerucinae</taxon>
        <taxon>Alticini</taxon>
        <taxon>Phyllotreta</taxon>
    </lineage>
</organism>
<feature type="region of interest" description="Disordered" evidence="1">
    <location>
        <begin position="168"/>
        <end position="192"/>
    </location>
</feature>
<accession>A0A9N9TKN2</accession>
<keyword evidence="3" id="KW-1185">Reference proteome</keyword>
<proteinExistence type="predicted"/>
<sequence length="441" mass="50941">MWQNFFAESRLWIKPKTKNKKNLCSVYCPNKILRESGYGGISMKRYECSVVPQLPIWHDKTPYTSSTKWMESLESNSNEDNLDSESVSTESSTEEESDVFVTCTDSLNPSLTALSEKTSGTYKEQQIPFIYLYIFSFPQAQCISCEPTAMETRNTVNEISSNSVYFPSELTDEDNKCSPDSKESEDTNKGWDSEDENLRLQEYSSVQELNSSKDEYSLNDCISESRDLTVLRNVSVETDIKLCDDAEWGLSTENKMRLDEYLSKAHSIIYGVCQPPLLRIIDENHKAVIDEIQNIRNTVTGLILTLNQVEMIMKNLEEKVENINLNVTYQHDGFLIGVEAKNLDDFYKRVNCIKEVTGSALKRIQQLEELFGDGSQKEFNLIDENNIAKLEMEREKENKKRLFLKECKEGKIHKQIEEIEEIHHYLFQVQQFLEQIAVDQL</sequence>
<feature type="compositionally biased region" description="Low complexity" evidence="1">
    <location>
        <begin position="72"/>
        <end position="91"/>
    </location>
</feature>